<evidence type="ECO:0000313" key="2">
    <source>
        <dbReference type="Proteomes" id="UP000636793"/>
    </source>
</evidence>
<gene>
    <name evidence="1" type="ORF">GCM10011492_05080</name>
</gene>
<protein>
    <submittedName>
        <fullName evidence="1">Uncharacterized protein</fullName>
    </submittedName>
</protein>
<sequence length="215" mass="21879">MLPKWWSLGREFGLSTEKKTVDRRTIAKGAAWTLPVIATAAAAPAASASTNPTCPQCGVPILNVVTATAGVKKNVGDLVIPVGAFVANLAGCTGLINASVLTANSATLTMKYSNGSTKSYTTTNGLSVGVSATVATVLAEAALTFTGVDFPRGSFLNPPVQPSSVSFDVVILLEILGKRLECPQTITFNFDLSVGGYAVGPGGNGSAAYLLAGLL</sequence>
<organism evidence="1 2">
    <name type="scientific">Flexivirga endophytica</name>
    <dbReference type="NCBI Taxonomy" id="1849103"/>
    <lineage>
        <taxon>Bacteria</taxon>
        <taxon>Bacillati</taxon>
        <taxon>Actinomycetota</taxon>
        <taxon>Actinomycetes</taxon>
        <taxon>Micrococcales</taxon>
        <taxon>Dermacoccaceae</taxon>
        <taxon>Flexivirga</taxon>
    </lineage>
</organism>
<comment type="caution">
    <text evidence="1">The sequence shown here is derived from an EMBL/GenBank/DDBJ whole genome shotgun (WGS) entry which is preliminary data.</text>
</comment>
<evidence type="ECO:0000313" key="1">
    <source>
        <dbReference type="EMBL" id="GGB18225.1"/>
    </source>
</evidence>
<keyword evidence="2" id="KW-1185">Reference proteome</keyword>
<dbReference type="AlphaFoldDB" id="A0A916SVH3"/>
<dbReference type="Proteomes" id="UP000636793">
    <property type="component" value="Unassembled WGS sequence"/>
</dbReference>
<accession>A0A916SVH3</accession>
<dbReference type="EMBL" id="BMHI01000001">
    <property type="protein sequence ID" value="GGB18225.1"/>
    <property type="molecule type" value="Genomic_DNA"/>
</dbReference>
<reference evidence="1" key="2">
    <citation type="submission" date="2020-09" db="EMBL/GenBank/DDBJ databases">
        <authorList>
            <person name="Sun Q."/>
            <person name="Zhou Y."/>
        </authorList>
    </citation>
    <scope>NUCLEOTIDE SEQUENCE</scope>
    <source>
        <strain evidence="1">CGMCC 1.15085</strain>
    </source>
</reference>
<proteinExistence type="predicted"/>
<reference evidence="1" key="1">
    <citation type="journal article" date="2014" name="Int. J. Syst. Evol. Microbiol.">
        <title>Complete genome sequence of Corynebacterium casei LMG S-19264T (=DSM 44701T), isolated from a smear-ripened cheese.</title>
        <authorList>
            <consortium name="US DOE Joint Genome Institute (JGI-PGF)"/>
            <person name="Walter F."/>
            <person name="Albersmeier A."/>
            <person name="Kalinowski J."/>
            <person name="Ruckert C."/>
        </authorList>
    </citation>
    <scope>NUCLEOTIDE SEQUENCE</scope>
    <source>
        <strain evidence="1">CGMCC 1.15085</strain>
    </source>
</reference>
<name>A0A916SVH3_9MICO</name>